<evidence type="ECO:0000313" key="2">
    <source>
        <dbReference type="EMBL" id="MEM0541875.1"/>
    </source>
</evidence>
<gene>
    <name evidence="2" type="ORF">WFZ85_04565</name>
</gene>
<dbReference type="InterPro" id="IPR001173">
    <property type="entry name" value="Glyco_trans_2-like"/>
</dbReference>
<feature type="domain" description="Glycosyltransferase 2-like" evidence="1">
    <location>
        <begin position="4"/>
        <end position="110"/>
    </location>
</feature>
<dbReference type="PANTHER" id="PTHR43685">
    <property type="entry name" value="GLYCOSYLTRANSFERASE"/>
    <property type="match status" value="1"/>
</dbReference>
<dbReference type="Gene3D" id="3.90.550.10">
    <property type="entry name" value="Spore Coat Polysaccharide Biosynthesis Protein SpsA, Chain A"/>
    <property type="match status" value="1"/>
</dbReference>
<dbReference type="Proteomes" id="UP001460072">
    <property type="component" value="Unassembled WGS sequence"/>
</dbReference>
<organism evidence="2 3">
    <name type="scientific">Flavobacterium aureirubrum</name>
    <dbReference type="NCBI Taxonomy" id="3133147"/>
    <lineage>
        <taxon>Bacteria</taxon>
        <taxon>Pseudomonadati</taxon>
        <taxon>Bacteroidota</taxon>
        <taxon>Flavobacteriia</taxon>
        <taxon>Flavobacteriales</taxon>
        <taxon>Flavobacteriaceae</taxon>
        <taxon>Flavobacterium</taxon>
    </lineage>
</organism>
<accession>A0ABU9N2B6</accession>
<sequence>MKISIIITTYNSQEWLKKVLLGFSVQTVDDFEIIIADDGSTYETKAVIDSFSARFTHPIIHVWHEDNGFQKSLILNKAILKSNAEYLLFTDGDCIPRNDFVATHLRFKEEGFFLSGGYFKLPMTVSKLIKEEDIINQNCFSISWLKGAGLPISFKLIKLIKNYYFNSFMNWLTPTKRTWNGHNSSGFKKDIIAVNGFNNDMKYGGLDRELGERLDHLGLLSKQIRYSAICLHLDHERGYASPEIWKKNNAIRAFNRKNKVIKIENGITSVDSPKM</sequence>
<dbReference type="EMBL" id="JBCGDO010000004">
    <property type="protein sequence ID" value="MEM0541875.1"/>
    <property type="molecule type" value="Genomic_DNA"/>
</dbReference>
<protein>
    <submittedName>
        <fullName evidence="2">Glycosyltransferase family 2 protein</fullName>
    </submittedName>
</protein>
<comment type="caution">
    <text evidence="2">The sequence shown here is derived from an EMBL/GenBank/DDBJ whole genome shotgun (WGS) entry which is preliminary data.</text>
</comment>
<name>A0ABU9N2B6_9FLAO</name>
<reference evidence="2 3" key="1">
    <citation type="submission" date="2024-03" db="EMBL/GenBank/DDBJ databases">
        <title>Two novel species of the genus Flavobacterium exhibiting potentially degradation of complex polysaccharides.</title>
        <authorList>
            <person name="Lian X."/>
        </authorList>
    </citation>
    <scope>NUCLEOTIDE SEQUENCE [LARGE SCALE GENOMIC DNA]</scope>
    <source>
        <strain evidence="3">j3</strain>
    </source>
</reference>
<keyword evidence="3" id="KW-1185">Reference proteome</keyword>
<dbReference type="Pfam" id="PF00535">
    <property type="entry name" value="Glycos_transf_2"/>
    <property type="match status" value="1"/>
</dbReference>
<dbReference type="SUPFAM" id="SSF53448">
    <property type="entry name" value="Nucleotide-diphospho-sugar transferases"/>
    <property type="match status" value="1"/>
</dbReference>
<evidence type="ECO:0000259" key="1">
    <source>
        <dbReference type="Pfam" id="PF00535"/>
    </source>
</evidence>
<dbReference type="InterPro" id="IPR029044">
    <property type="entry name" value="Nucleotide-diphossugar_trans"/>
</dbReference>
<dbReference type="InterPro" id="IPR050834">
    <property type="entry name" value="Glycosyltransf_2"/>
</dbReference>
<proteinExistence type="predicted"/>
<dbReference type="CDD" id="cd06420">
    <property type="entry name" value="GT2_Chondriotin_Pol_N"/>
    <property type="match status" value="1"/>
</dbReference>
<evidence type="ECO:0000313" key="3">
    <source>
        <dbReference type="Proteomes" id="UP001460072"/>
    </source>
</evidence>
<dbReference type="PANTHER" id="PTHR43685:SF3">
    <property type="entry name" value="SLR2126 PROTEIN"/>
    <property type="match status" value="1"/>
</dbReference>
<dbReference type="RefSeq" id="WP_342695099.1">
    <property type="nucleotide sequence ID" value="NZ_JBCGDO010000004.1"/>
</dbReference>